<evidence type="ECO:0008006" key="2">
    <source>
        <dbReference type="Google" id="ProtNLM"/>
    </source>
</evidence>
<organism evidence="1">
    <name type="scientific">Lupinus angustifolius</name>
    <name type="common">Narrow-leaved blue lupine</name>
    <dbReference type="NCBI Taxonomy" id="3871"/>
    <lineage>
        <taxon>Eukaryota</taxon>
        <taxon>Viridiplantae</taxon>
        <taxon>Streptophyta</taxon>
        <taxon>Embryophyta</taxon>
        <taxon>Tracheophyta</taxon>
        <taxon>Spermatophyta</taxon>
        <taxon>Magnoliopsida</taxon>
        <taxon>eudicotyledons</taxon>
        <taxon>Gunneridae</taxon>
        <taxon>Pentapetalae</taxon>
        <taxon>rosids</taxon>
        <taxon>fabids</taxon>
        <taxon>Fabales</taxon>
        <taxon>Fabaceae</taxon>
        <taxon>Papilionoideae</taxon>
        <taxon>50 kb inversion clade</taxon>
        <taxon>genistoids sensu lato</taxon>
        <taxon>core genistoids</taxon>
        <taxon>Genisteae</taxon>
        <taxon>Lupinus</taxon>
    </lineage>
</organism>
<dbReference type="AlphaFoldDB" id="A0A0D6DQJ9"/>
<gene>
    <name evidence="1" type="ORF">IPGPOLAND_0000030</name>
</gene>
<name>A0A0D6DQJ9_LUPAN</name>
<accession>A0A0D6DQJ9</accession>
<evidence type="ECO:0000313" key="1">
    <source>
        <dbReference type="EMBL" id="CCW03297.1"/>
    </source>
</evidence>
<dbReference type="EMBL" id="HF937079">
    <property type="protein sequence ID" value="CCW03297.1"/>
    <property type="molecule type" value="Genomic_DNA"/>
</dbReference>
<reference evidence="1" key="1">
    <citation type="submission" date="2013-03" db="EMBL/GenBank/DDBJ databases">
        <title>Microsatellite-based insight into Lupinus angustifolius genome: gene-rich regions sequencing and synteny to Medicago truncatula, Glycine max, Lotus japonicus, Phaseolus vulgaris and Cajanus cajan.</title>
        <authorList>
            <person name="Ksiazkiewicz M."/>
            <person name="Zielezinski A."/>
            <person name="Wyrwa K."/>
            <person name="Szczepaniak A."/>
            <person name="Rychel S."/>
            <person name="Karlowski W."/>
            <person name="Wolko B."/>
            <person name="Naganowska B."/>
        </authorList>
    </citation>
    <scope>NUCLEOTIDE SEQUENCE</scope>
</reference>
<sequence>MHVLIDCPLATEKFSHLVDFERSCRFFNGNLADLVSLINTHISHMVMSLSLPRTALWAKACSFSRITKAVLTKTFMEPLSLGFSFLIIGQRNEAACQGSNVAGCGVLLRGADGEWLGEYAKFLGRRTSLIAEH</sequence>
<proteinExistence type="predicted"/>
<protein>
    <recommendedName>
        <fullName evidence="2">RNase H type-1 domain-containing protein</fullName>
    </recommendedName>
</protein>